<dbReference type="Gene3D" id="2.40.10.10">
    <property type="entry name" value="Trypsin-like serine proteases"/>
    <property type="match status" value="1"/>
</dbReference>
<dbReference type="InterPro" id="IPR009003">
    <property type="entry name" value="Peptidase_S1_PA"/>
</dbReference>
<feature type="region of interest" description="Disordered" evidence="1">
    <location>
        <begin position="42"/>
        <end position="61"/>
    </location>
</feature>
<organism evidence="2 3">
    <name type="scientific">Amblyomma americanum</name>
    <name type="common">Lone star tick</name>
    <dbReference type="NCBI Taxonomy" id="6943"/>
    <lineage>
        <taxon>Eukaryota</taxon>
        <taxon>Metazoa</taxon>
        <taxon>Ecdysozoa</taxon>
        <taxon>Arthropoda</taxon>
        <taxon>Chelicerata</taxon>
        <taxon>Arachnida</taxon>
        <taxon>Acari</taxon>
        <taxon>Parasitiformes</taxon>
        <taxon>Ixodida</taxon>
        <taxon>Ixodoidea</taxon>
        <taxon>Ixodidae</taxon>
        <taxon>Amblyomminae</taxon>
        <taxon>Amblyomma</taxon>
    </lineage>
</organism>
<evidence type="ECO:0000256" key="1">
    <source>
        <dbReference type="SAM" id="MobiDB-lite"/>
    </source>
</evidence>
<gene>
    <name evidence="2" type="ORF">V5799_020405</name>
</gene>
<protein>
    <recommendedName>
        <fullName evidence="4">Peptidase S1 domain-containing protein</fullName>
    </recommendedName>
</protein>
<evidence type="ECO:0000313" key="2">
    <source>
        <dbReference type="EMBL" id="KAK8778254.1"/>
    </source>
</evidence>
<dbReference type="Proteomes" id="UP001321473">
    <property type="component" value="Unassembled WGS sequence"/>
</dbReference>
<sequence>MKKKRLVRVAVRDLAKKTERGHVDRCVLPAPTAARRRFLGVKRSPPPAAPAPTTPAPVGWGLPHRALPGAQPVRLRGPRRRPLAALGGDGARGGAHRRAGARGPAALPQRVPARGRGPQWLGTPGRRRWPRGAGLLLRPRGARSRHAQAHLHVRRRRRHRPAPGQGAVCLPWPDVQAHGAVLWMARHEGRPKGGGGASRLPTTMTRESVQLVNCSLLPHTVHDHASGGEPSNELCTVSSGGLRDVADPGTALMVDTVHGWVLVGLLSWLDEARAASASVAVFTDVRALMPWLLETIFKTF</sequence>
<dbReference type="SUPFAM" id="SSF50494">
    <property type="entry name" value="Trypsin-like serine proteases"/>
    <property type="match status" value="1"/>
</dbReference>
<dbReference type="AlphaFoldDB" id="A0AAQ4ETX4"/>
<feature type="compositionally biased region" description="Pro residues" evidence="1">
    <location>
        <begin position="44"/>
        <end position="55"/>
    </location>
</feature>
<keyword evidence="3" id="KW-1185">Reference proteome</keyword>
<evidence type="ECO:0000313" key="3">
    <source>
        <dbReference type="Proteomes" id="UP001321473"/>
    </source>
</evidence>
<accession>A0AAQ4ETX4</accession>
<proteinExistence type="predicted"/>
<evidence type="ECO:0008006" key="4">
    <source>
        <dbReference type="Google" id="ProtNLM"/>
    </source>
</evidence>
<reference evidence="2 3" key="1">
    <citation type="journal article" date="2023" name="Arcadia Sci">
        <title>De novo assembly of a long-read Amblyomma americanum tick genome.</title>
        <authorList>
            <person name="Chou S."/>
            <person name="Poskanzer K.E."/>
            <person name="Rollins M."/>
            <person name="Thuy-Boun P.S."/>
        </authorList>
    </citation>
    <scope>NUCLEOTIDE SEQUENCE [LARGE SCALE GENOMIC DNA]</scope>
    <source>
        <strain evidence="2">F_SG_1</strain>
        <tissue evidence="2">Salivary glands</tissue>
    </source>
</reference>
<comment type="caution">
    <text evidence="2">The sequence shown here is derived from an EMBL/GenBank/DDBJ whole genome shotgun (WGS) entry which is preliminary data.</text>
</comment>
<name>A0AAQ4ETX4_AMBAM</name>
<dbReference type="InterPro" id="IPR043504">
    <property type="entry name" value="Peptidase_S1_PA_chymotrypsin"/>
</dbReference>
<dbReference type="EMBL" id="JARKHS020010963">
    <property type="protein sequence ID" value="KAK8778254.1"/>
    <property type="molecule type" value="Genomic_DNA"/>
</dbReference>
<feature type="region of interest" description="Disordered" evidence="1">
    <location>
        <begin position="85"/>
        <end position="132"/>
    </location>
</feature>